<evidence type="ECO:0000313" key="2">
    <source>
        <dbReference type="EMBL" id="QIQ07266.1"/>
    </source>
</evidence>
<reference evidence="2 3" key="1">
    <citation type="submission" date="2020-03" db="EMBL/GenBank/DDBJ databases">
        <title>A novel species.</title>
        <authorList>
            <person name="Gao J."/>
        </authorList>
    </citation>
    <scope>NUCLEOTIDE SEQUENCE [LARGE SCALE GENOMIC DNA]</scope>
    <source>
        <strain evidence="2 3">QMT-12</strain>
    </source>
</reference>
<dbReference type="KEGG" id="slia:HA039_31165"/>
<evidence type="ECO:0000313" key="3">
    <source>
        <dbReference type="Proteomes" id="UP000501179"/>
    </source>
</evidence>
<sequence length="158" mass="16272">MLTVIGGVFAFVVVVGIAAGGSDGGKPSDTAAVAPEKKADAPAKDAKDADAAPAAKEKPAAPAEERSAADRFKAFVTKNGLDTEKSAVEHVTKVQGADEQNDILDSVDIYTDYSGGFMSENASQAKLIASAFADWKDSENGLVTVYGKDGDLITNGNF</sequence>
<keyword evidence="3" id="KW-1185">Reference proteome</keyword>
<dbReference type="Proteomes" id="UP000501179">
    <property type="component" value="Chromosome"/>
</dbReference>
<evidence type="ECO:0000256" key="1">
    <source>
        <dbReference type="SAM" id="MobiDB-lite"/>
    </source>
</evidence>
<feature type="region of interest" description="Disordered" evidence="1">
    <location>
        <begin position="22"/>
        <end position="69"/>
    </location>
</feature>
<proteinExistence type="predicted"/>
<gene>
    <name evidence="2" type="ORF">HA039_31165</name>
</gene>
<protein>
    <submittedName>
        <fullName evidence="2">Uncharacterized protein</fullName>
    </submittedName>
</protein>
<organism evidence="2 3">
    <name type="scientific">Streptomyces liangshanensis</name>
    <dbReference type="NCBI Taxonomy" id="2717324"/>
    <lineage>
        <taxon>Bacteria</taxon>
        <taxon>Bacillati</taxon>
        <taxon>Actinomycetota</taxon>
        <taxon>Actinomycetes</taxon>
        <taxon>Kitasatosporales</taxon>
        <taxon>Streptomycetaceae</taxon>
        <taxon>Streptomyces</taxon>
    </lineage>
</organism>
<dbReference type="EMBL" id="CP050177">
    <property type="protein sequence ID" value="QIQ07266.1"/>
    <property type="molecule type" value="Genomic_DNA"/>
</dbReference>
<dbReference type="AlphaFoldDB" id="A0A6G9HAC6"/>
<feature type="compositionally biased region" description="Basic and acidic residues" evidence="1">
    <location>
        <begin position="35"/>
        <end position="69"/>
    </location>
</feature>
<name>A0A6G9HAC6_9ACTN</name>
<accession>A0A6G9HAC6</accession>